<dbReference type="STRING" id="1220583.GOACH_24_00120"/>
<evidence type="ECO:0000313" key="2">
    <source>
        <dbReference type="EMBL" id="GAC50391.1"/>
    </source>
</evidence>
<sequence>MRTRSSQAYECDAGPRLAELRDIERVNVKIERPVIPPIETELSIDLLDIPAEGLSRNRMLEQWYRKMSPPPPEKKVTDNELRAWSGTLGSSTWFRVVYGDTTGLVMCEPKVRFSDAKTWENAIEACRETVEPLTRYTGGWASAFGRIRPPRLPGNVATAIRNYERGTPAAVRRGLVGPSGIMQTASHTTAFISDQSSRAETDIRTAGQFYVDGLATLVSAARVGDAELDDATCRRLAEHLAEVLAALDVESTEDPAADVSDAQRSAATDFLNSVITNGLPIRKADLDNLAEAYVRVHKTYVNRLRHGKPLEGTEGYLRMRLESIRQEKGRLAAIRDKHEQPLNVDGDPNTIRAHDGADDPATSKSEIYRARALVELAVQVLLNDPGLVLDGNRLWEADLAIAILRGDVSPGEASSQQLSRFIQEAWETERPANSRSRTGRASAMDVTLLMRTAISTAQRLRSETDTGGKGMEPQ</sequence>
<feature type="region of interest" description="Disordered" evidence="1">
    <location>
        <begin position="340"/>
        <end position="362"/>
    </location>
</feature>
<evidence type="ECO:0000313" key="3">
    <source>
        <dbReference type="Proteomes" id="UP000010988"/>
    </source>
</evidence>
<accession>L7KPF5</accession>
<dbReference type="eggNOG" id="ENOG5031VVB">
    <property type="taxonomic scope" value="Bacteria"/>
</dbReference>
<keyword evidence="3" id="KW-1185">Reference proteome</keyword>
<gene>
    <name evidence="2" type="ORF">GOACH_24_00120</name>
</gene>
<dbReference type="Proteomes" id="UP000010988">
    <property type="component" value="Unassembled WGS sequence"/>
</dbReference>
<dbReference type="AlphaFoldDB" id="L7KPF5"/>
<organism evidence="2 3">
    <name type="scientific">Gordonia aichiensis NBRC 108223</name>
    <dbReference type="NCBI Taxonomy" id="1220583"/>
    <lineage>
        <taxon>Bacteria</taxon>
        <taxon>Bacillati</taxon>
        <taxon>Actinomycetota</taxon>
        <taxon>Actinomycetes</taxon>
        <taxon>Mycobacteriales</taxon>
        <taxon>Gordoniaceae</taxon>
        <taxon>Gordonia</taxon>
    </lineage>
</organism>
<proteinExistence type="predicted"/>
<name>L7KPF5_9ACTN</name>
<reference evidence="2 3" key="1">
    <citation type="submission" date="2012-12" db="EMBL/GenBank/DDBJ databases">
        <title>Whole genome shotgun sequence of Gordonia aichiensis NBRC 108223.</title>
        <authorList>
            <person name="Isaki-Nakamura S."/>
            <person name="Hosoyama A."/>
            <person name="Tsuchikane K."/>
            <person name="Ando Y."/>
            <person name="Baba S."/>
            <person name="Ohji S."/>
            <person name="Hamada M."/>
            <person name="Tamura T."/>
            <person name="Yamazoe A."/>
            <person name="Yamazaki S."/>
            <person name="Fujita N."/>
        </authorList>
    </citation>
    <scope>NUCLEOTIDE SEQUENCE [LARGE SCALE GENOMIC DNA]</scope>
    <source>
        <strain evidence="2 3">NBRC 108223</strain>
    </source>
</reference>
<comment type="caution">
    <text evidence="2">The sequence shown here is derived from an EMBL/GenBank/DDBJ whole genome shotgun (WGS) entry which is preliminary data.</text>
</comment>
<dbReference type="EMBL" id="BANR01000024">
    <property type="protein sequence ID" value="GAC50391.1"/>
    <property type="molecule type" value="Genomic_DNA"/>
</dbReference>
<evidence type="ECO:0000256" key="1">
    <source>
        <dbReference type="SAM" id="MobiDB-lite"/>
    </source>
</evidence>
<protein>
    <submittedName>
        <fullName evidence="2">Uncharacterized protein</fullName>
    </submittedName>
</protein>